<proteinExistence type="predicted"/>
<protein>
    <submittedName>
        <fullName evidence="1">Uncharacterized protein</fullName>
    </submittedName>
</protein>
<accession>A0A1H2X3C6</accession>
<evidence type="ECO:0000313" key="1">
    <source>
        <dbReference type="EMBL" id="SDW87380.1"/>
    </source>
</evidence>
<sequence>MSGQFFYQSLKGVINDSVFNCSAVFDILSSTIFAEKKPSYEYYHLGNQVDITSTTQPGVVLMGGGTDVDAAFQWVCELSGNGDFLVIRATGTDAYNSYIQ</sequence>
<dbReference type="Proteomes" id="UP000183454">
    <property type="component" value="Unassembled WGS sequence"/>
</dbReference>
<evidence type="ECO:0000313" key="2">
    <source>
        <dbReference type="Proteomes" id="UP000183454"/>
    </source>
</evidence>
<organism evidence="1 2">
    <name type="scientific">Nitrosomonas communis</name>
    <dbReference type="NCBI Taxonomy" id="44574"/>
    <lineage>
        <taxon>Bacteria</taxon>
        <taxon>Pseudomonadati</taxon>
        <taxon>Pseudomonadota</taxon>
        <taxon>Betaproteobacteria</taxon>
        <taxon>Nitrosomonadales</taxon>
        <taxon>Nitrosomonadaceae</taxon>
        <taxon>Nitrosomonas</taxon>
    </lineage>
</organism>
<dbReference type="EMBL" id="FNNH01000034">
    <property type="protein sequence ID" value="SDW87380.1"/>
    <property type="molecule type" value="Genomic_DNA"/>
</dbReference>
<gene>
    <name evidence="1" type="ORF">SAMN05421882_103415</name>
</gene>
<name>A0A1H2X3C6_9PROT</name>
<dbReference type="AlphaFoldDB" id="A0A1H2X3C6"/>
<reference evidence="1 2" key="1">
    <citation type="submission" date="2016-10" db="EMBL/GenBank/DDBJ databases">
        <authorList>
            <person name="de Groot N.N."/>
        </authorList>
    </citation>
    <scope>NUCLEOTIDE SEQUENCE [LARGE SCALE GENOMIC DNA]</scope>
    <source>
        <strain evidence="1 2">Nm110</strain>
    </source>
</reference>